<dbReference type="AlphaFoldDB" id="A0AAD6ZSH1"/>
<reference evidence="2" key="1">
    <citation type="submission" date="2023-03" db="EMBL/GenBank/DDBJ databases">
        <title>Massive genome expansion in bonnet fungi (Mycena s.s.) driven by repeated elements and novel gene families across ecological guilds.</title>
        <authorList>
            <consortium name="Lawrence Berkeley National Laboratory"/>
            <person name="Harder C.B."/>
            <person name="Miyauchi S."/>
            <person name="Viragh M."/>
            <person name="Kuo A."/>
            <person name="Thoen E."/>
            <person name="Andreopoulos B."/>
            <person name="Lu D."/>
            <person name="Skrede I."/>
            <person name="Drula E."/>
            <person name="Henrissat B."/>
            <person name="Morin E."/>
            <person name="Kohler A."/>
            <person name="Barry K."/>
            <person name="LaButti K."/>
            <person name="Morin E."/>
            <person name="Salamov A."/>
            <person name="Lipzen A."/>
            <person name="Mereny Z."/>
            <person name="Hegedus B."/>
            <person name="Baldrian P."/>
            <person name="Stursova M."/>
            <person name="Weitz H."/>
            <person name="Taylor A."/>
            <person name="Grigoriev I.V."/>
            <person name="Nagy L.G."/>
            <person name="Martin F."/>
            <person name="Kauserud H."/>
        </authorList>
    </citation>
    <scope>NUCLEOTIDE SEQUENCE</scope>
    <source>
        <strain evidence="2">CBHHK002</strain>
    </source>
</reference>
<proteinExistence type="predicted"/>
<comment type="caution">
    <text evidence="2">The sequence shown here is derived from an EMBL/GenBank/DDBJ whole genome shotgun (WGS) entry which is preliminary data.</text>
</comment>
<organism evidence="2 3">
    <name type="scientific">Mycena albidolilacea</name>
    <dbReference type="NCBI Taxonomy" id="1033008"/>
    <lineage>
        <taxon>Eukaryota</taxon>
        <taxon>Fungi</taxon>
        <taxon>Dikarya</taxon>
        <taxon>Basidiomycota</taxon>
        <taxon>Agaricomycotina</taxon>
        <taxon>Agaricomycetes</taxon>
        <taxon>Agaricomycetidae</taxon>
        <taxon>Agaricales</taxon>
        <taxon>Marasmiineae</taxon>
        <taxon>Mycenaceae</taxon>
        <taxon>Mycena</taxon>
    </lineage>
</organism>
<evidence type="ECO:0000313" key="2">
    <source>
        <dbReference type="EMBL" id="KAJ7336962.1"/>
    </source>
</evidence>
<evidence type="ECO:0000313" key="3">
    <source>
        <dbReference type="Proteomes" id="UP001218218"/>
    </source>
</evidence>
<sequence length="731" mass="85337">MSESGPLNSVYIPMMPKFLALNPLHLLLLNVWLLLDKWNPDTNLVLLDDWLIFTLGAAIVENMPVDAVHDSWLLFLDVLFLRYLHQGRRNGEELAYKLLETAQMANFHKYFRIYDEAESPPEFNWDHEIDRDPFECCIEEDDNNSAWEDEEDEGKEDDEEEDEEDESRMDVDDTEDEDNDASGDYIPSENLDEDDDTNTPEPPYDLPEFVAYRQRVRRARVSPTHTSLPTHLEVHELPHLWAENLRQFFFGNNLHDKRDPKHVVEDLVAMRRLKPKQYDSEDFRNALRTSELFQLMRYVAKPGNLLETSHPDVEESFRWHNWKLSYAELICDWVSATVKLEDYKASLEPDPEFKFTLADAQAFLDFINRNPTMQPWGFNPMAVYLFVSEHCFTANCDLWLVPCLRRLDYPKLDGWNPARVYQMLMQLPLFSNDSDARYKFMYESLDSRFHVVLKPKKGSTDVPPLPKIHYIHPFKQLNMRLVKFRKHVYERCGKDIVRFVYKHPDGKQEIVGGVRFKPFSKKTLARLINNHRLVKIRAIRRRDMLHRWRYGTMTAAGSRQPARGRKGDVYGPYACHRGDTPDDIKALFREAVDADVLVEAANTIAPGLKKEINDLTRKSKLNYLGRTGLTNFACTNYISCIHPDTDHGYEDVVKNLGKKDGCSMDVMNTVPSCLQQIFCPELDLWDVIQQPLLQLLFAVKMLTELGVVIIYVPLFNMYDKIAEPDLWNIIQ</sequence>
<keyword evidence="3" id="KW-1185">Reference proteome</keyword>
<name>A0AAD6ZSH1_9AGAR</name>
<protein>
    <submittedName>
        <fullName evidence="2">Uncharacterized protein</fullName>
    </submittedName>
</protein>
<dbReference type="EMBL" id="JARIHO010000030">
    <property type="protein sequence ID" value="KAJ7336962.1"/>
    <property type="molecule type" value="Genomic_DNA"/>
</dbReference>
<feature type="region of interest" description="Disordered" evidence="1">
    <location>
        <begin position="143"/>
        <end position="206"/>
    </location>
</feature>
<evidence type="ECO:0000256" key="1">
    <source>
        <dbReference type="SAM" id="MobiDB-lite"/>
    </source>
</evidence>
<feature type="compositionally biased region" description="Acidic residues" evidence="1">
    <location>
        <begin position="143"/>
        <end position="181"/>
    </location>
</feature>
<gene>
    <name evidence="2" type="ORF">DFH08DRAFT_964918</name>
</gene>
<dbReference type="Proteomes" id="UP001218218">
    <property type="component" value="Unassembled WGS sequence"/>
</dbReference>
<accession>A0AAD6ZSH1</accession>